<sequence length="257" mass="27898">MPGPPGCAYPGGELHQGGPPLMTATKSRARAGGRGRPSKAKGLDLKETILDAAEGLFARHGFYGVTTRQVAAEAGVDTALIHYYFGAKRELFDAVFLRRAEILNQAREASMNAYVKAHAGAMTVEGVIEAFIDPLLRISQDGGQGWKSYFVLVAQVNNTPAWGGETMTRFFDPVVHQLVETLKAVRPEAAYRDLYWCYQFLTGSMMLTLSETGRIDSLSEGECHSSDLEAVRQRLFAYCAAGFEAVIAKQNKALAGA</sequence>
<dbReference type="PANTHER" id="PTHR30055:SF234">
    <property type="entry name" value="HTH-TYPE TRANSCRIPTIONAL REGULATOR BETI"/>
    <property type="match status" value="1"/>
</dbReference>
<dbReference type="InterPro" id="IPR036271">
    <property type="entry name" value="Tet_transcr_reg_TetR-rel_C_sf"/>
</dbReference>
<evidence type="ECO:0000313" key="8">
    <source>
        <dbReference type="Proteomes" id="UP000215616"/>
    </source>
</evidence>
<evidence type="ECO:0000256" key="1">
    <source>
        <dbReference type="ARBA" id="ARBA00023015"/>
    </source>
</evidence>
<feature type="region of interest" description="Disordered" evidence="5">
    <location>
        <begin position="1"/>
        <end position="40"/>
    </location>
</feature>
<dbReference type="SUPFAM" id="SSF48498">
    <property type="entry name" value="Tetracyclin repressor-like, C-terminal domain"/>
    <property type="match status" value="1"/>
</dbReference>
<keyword evidence="1" id="KW-0805">Transcription regulation</keyword>
<dbReference type="Pfam" id="PF17939">
    <property type="entry name" value="TetR_C_30"/>
    <property type="match status" value="1"/>
</dbReference>
<protein>
    <submittedName>
        <fullName evidence="7">TetR family transcriptional regulator</fullName>
    </submittedName>
</protein>
<dbReference type="InterPro" id="IPR009057">
    <property type="entry name" value="Homeodomain-like_sf"/>
</dbReference>
<name>A0A258D782_CAUVI</name>
<dbReference type="Proteomes" id="UP000215616">
    <property type="component" value="Unassembled WGS sequence"/>
</dbReference>
<dbReference type="GO" id="GO:0000976">
    <property type="term" value="F:transcription cis-regulatory region binding"/>
    <property type="evidence" value="ECO:0007669"/>
    <property type="project" value="TreeGrafter"/>
</dbReference>
<dbReference type="AlphaFoldDB" id="A0A258D782"/>
<comment type="caution">
    <text evidence="7">The sequence shown here is derived from an EMBL/GenBank/DDBJ whole genome shotgun (WGS) entry which is preliminary data.</text>
</comment>
<dbReference type="Gene3D" id="1.10.357.10">
    <property type="entry name" value="Tetracycline Repressor, domain 2"/>
    <property type="match status" value="1"/>
</dbReference>
<keyword evidence="3" id="KW-0804">Transcription</keyword>
<dbReference type="PRINTS" id="PR00455">
    <property type="entry name" value="HTHTETR"/>
</dbReference>
<dbReference type="EMBL" id="NCDQ01000134">
    <property type="protein sequence ID" value="OYX03609.1"/>
    <property type="molecule type" value="Genomic_DNA"/>
</dbReference>
<feature type="domain" description="HTH tetR-type" evidence="6">
    <location>
        <begin position="43"/>
        <end position="103"/>
    </location>
</feature>
<gene>
    <name evidence="7" type="ORF">B7Z12_09725</name>
</gene>
<proteinExistence type="predicted"/>
<reference evidence="7 8" key="1">
    <citation type="submission" date="2017-03" db="EMBL/GenBank/DDBJ databases">
        <title>Lifting the veil on microbial sulfur biogeochemistry in mining wastewaters.</title>
        <authorList>
            <person name="Kantor R.S."/>
            <person name="Colenbrander Nelson T."/>
            <person name="Marshall S."/>
            <person name="Bennett D."/>
            <person name="Apte S."/>
            <person name="Camacho D."/>
            <person name="Thomas B.C."/>
            <person name="Warren L.A."/>
            <person name="Banfield J.F."/>
        </authorList>
    </citation>
    <scope>NUCLEOTIDE SEQUENCE [LARGE SCALE GENOMIC DNA]</scope>
    <source>
        <strain evidence="7">32-67-7</strain>
    </source>
</reference>
<evidence type="ECO:0000256" key="4">
    <source>
        <dbReference type="PROSITE-ProRule" id="PRU00335"/>
    </source>
</evidence>
<dbReference type="InterPro" id="IPR041586">
    <property type="entry name" value="PsrA_TetR_C"/>
</dbReference>
<evidence type="ECO:0000256" key="2">
    <source>
        <dbReference type="ARBA" id="ARBA00023125"/>
    </source>
</evidence>
<dbReference type="InterPro" id="IPR001647">
    <property type="entry name" value="HTH_TetR"/>
</dbReference>
<dbReference type="Pfam" id="PF00440">
    <property type="entry name" value="TetR_N"/>
    <property type="match status" value="1"/>
</dbReference>
<evidence type="ECO:0000256" key="5">
    <source>
        <dbReference type="SAM" id="MobiDB-lite"/>
    </source>
</evidence>
<accession>A0A258D782</accession>
<feature type="compositionally biased region" description="Basic residues" evidence="5">
    <location>
        <begin position="27"/>
        <end position="39"/>
    </location>
</feature>
<dbReference type="InterPro" id="IPR050109">
    <property type="entry name" value="HTH-type_TetR-like_transc_reg"/>
</dbReference>
<feature type="DNA-binding region" description="H-T-H motif" evidence="4">
    <location>
        <begin position="66"/>
        <end position="85"/>
    </location>
</feature>
<dbReference type="PANTHER" id="PTHR30055">
    <property type="entry name" value="HTH-TYPE TRANSCRIPTIONAL REGULATOR RUTR"/>
    <property type="match status" value="1"/>
</dbReference>
<organism evidence="7 8">
    <name type="scientific">Caulobacter vibrioides</name>
    <name type="common">Caulobacter crescentus</name>
    <dbReference type="NCBI Taxonomy" id="155892"/>
    <lineage>
        <taxon>Bacteria</taxon>
        <taxon>Pseudomonadati</taxon>
        <taxon>Pseudomonadota</taxon>
        <taxon>Alphaproteobacteria</taxon>
        <taxon>Caulobacterales</taxon>
        <taxon>Caulobacteraceae</taxon>
        <taxon>Caulobacter</taxon>
    </lineage>
</organism>
<evidence type="ECO:0000313" key="7">
    <source>
        <dbReference type="EMBL" id="OYX03609.1"/>
    </source>
</evidence>
<dbReference type="PROSITE" id="PS50977">
    <property type="entry name" value="HTH_TETR_2"/>
    <property type="match status" value="1"/>
</dbReference>
<dbReference type="SUPFAM" id="SSF46689">
    <property type="entry name" value="Homeodomain-like"/>
    <property type="match status" value="1"/>
</dbReference>
<dbReference type="GO" id="GO:0003700">
    <property type="term" value="F:DNA-binding transcription factor activity"/>
    <property type="evidence" value="ECO:0007669"/>
    <property type="project" value="TreeGrafter"/>
</dbReference>
<evidence type="ECO:0000256" key="3">
    <source>
        <dbReference type="ARBA" id="ARBA00023163"/>
    </source>
</evidence>
<evidence type="ECO:0000259" key="6">
    <source>
        <dbReference type="PROSITE" id="PS50977"/>
    </source>
</evidence>
<keyword evidence="2 4" id="KW-0238">DNA-binding</keyword>